<protein>
    <submittedName>
        <fullName evidence="8">O-antigen ligase family protein</fullName>
    </submittedName>
</protein>
<evidence type="ECO:0000256" key="6">
    <source>
        <dbReference type="SAM" id="Phobius"/>
    </source>
</evidence>
<dbReference type="PANTHER" id="PTHR37422">
    <property type="entry name" value="TEICHURONIC ACID BIOSYNTHESIS PROTEIN TUAE"/>
    <property type="match status" value="1"/>
</dbReference>
<evidence type="ECO:0000256" key="4">
    <source>
        <dbReference type="ARBA" id="ARBA00023136"/>
    </source>
</evidence>
<evidence type="ECO:0000313" key="8">
    <source>
        <dbReference type="EMBL" id="MFD2259019.1"/>
    </source>
</evidence>
<keyword evidence="8" id="KW-0436">Ligase</keyword>
<feature type="transmembrane region" description="Helical" evidence="6">
    <location>
        <begin position="20"/>
        <end position="41"/>
    </location>
</feature>
<feature type="transmembrane region" description="Helical" evidence="6">
    <location>
        <begin position="323"/>
        <end position="344"/>
    </location>
</feature>
<sequence>MDYPRINRRFAQACFALPPIAGSLTSIVWHGGAIWCLWLIASRREPLSRDRTMWTLTGLLYAYVAASVASALVNGLELHQAEDLVRLATPLLFPFSYSLFAIARKREIADSAAIAAAVGCAGGAAIALLQFIATDMRPEGGAGNALVFATVCCLGGITCLAGALTLRSALQEWLLAGYGAAWIGMILAGGRSVWLAAAVITAVMLIASRRRIRTLFGRHAAATVGCVLAGAILLSGVLVSRVELLVADWETLTEQNSYDTSLGVRVLLWNHAIELIRERPLLGYGIQNTKALVQQAAHDADLSVRTFTHFHNGYLTIAVQSGIFGLIPLVAVMVVAAVAALRALKNDNDAPSRFGALVLLGGVLTYAIGGTFNLILGHDILDTCLMIVLITGAWLACGTERAPGADDTALRQETGPEAQRDEPSSPASVPR</sequence>
<feature type="transmembrane region" description="Helical" evidence="6">
    <location>
        <begin position="53"/>
        <end position="72"/>
    </location>
</feature>
<proteinExistence type="predicted"/>
<keyword evidence="4 6" id="KW-0472">Membrane</keyword>
<keyword evidence="2 6" id="KW-0812">Transmembrane</keyword>
<evidence type="ECO:0000313" key="9">
    <source>
        <dbReference type="Proteomes" id="UP001597373"/>
    </source>
</evidence>
<reference evidence="9" key="1">
    <citation type="journal article" date="2019" name="Int. J. Syst. Evol. Microbiol.">
        <title>The Global Catalogue of Microorganisms (GCM) 10K type strain sequencing project: providing services to taxonomists for standard genome sequencing and annotation.</title>
        <authorList>
            <consortium name="The Broad Institute Genomics Platform"/>
            <consortium name="The Broad Institute Genome Sequencing Center for Infectious Disease"/>
            <person name="Wu L."/>
            <person name="Ma J."/>
        </authorList>
    </citation>
    <scope>NUCLEOTIDE SEQUENCE [LARGE SCALE GENOMIC DNA]</scope>
    <source>
        <strain evidence="9">KCTC 23707</strain>
    </source>
</reference>
<evidence type="ECO:0000256" key="2">
    <source>
        <dbReference type="ARBA" id="ARBA00022692"/>
    </source>
</evidence>
<evidence type="ECO:0000256" key="1">
    <source>
        <dbReference type="ARBA" id="ARBA00004141"/>
    </source>
</evidence>
<feature type="transmembrane region" description="Helical" evidence="6">
    <location>
        <begin position="145"/>
        <end position="163"/>
    </location>
</feature>
<feature type="transmembrane region" description="Helical" evidence="6">
    <location>
        <begin position="84"/>
        <end position="102"/>
    </location>
</feature>
<dbReference type="PANTHER" id="PTHR37422:SF13">
    <property type="entry name" value="LIPOPOLYSACCHARIDE BIOSYNTHESIS PROTEIN PA4999-RELATED"/>
    <property type="match status" value="1"/>
</dbReference>
<feature type="domain" description="O-antigen ligase-related" evidence="7">
    <location>
        <begin position="181"/>
        <end position="328"/>
    </location>
</feature>
<dbReference type="InterPro" id="IPR051533">
    <property type="entry name" value="WaaL-like"/>
</dbReference>
<dbReference type="Proteomes" id="UP001597373">
    <property type="component" value="Unassembled WGS sequence"/>
</dbReference>
<organism evidence="8 9">
    <name type="scientific">Chelativorans composti</name>
    <dbReference type="NCBI Taxonomy" id="768533"/>
    <lineage>
        <taxon>Bacteria</taxon>
        <taxon>Pseudomonadati</taxon>
        <taxon>Pseudomonadota</taxon>
        <taxon>Alphaproteobacteria</taxon>
        <taxon>Hyphomicrobiales</taxon>
        <taxon>Phyllobacteriaceae</taxon>
        <taxon>Chelativorans</taxon>
    </lineage>
</organism>
<comment type="subcellular location">
    <subcellularLocation>
        <location evidence="1">Membrane</location>
        <topology evidence="1">Multi-pass membrane protein</topology>
    </subcellularLocation>
</comment>
<gene>
    <name evidence="8" type="ORF">ACFSMZ_04485</name>
</gene>
<dbReference type="RefSeq" id="WP_345100355.1">
    <property type="nucleotide sequence ID" value="NZ_BAABGS010000074.1"/>
</dbReference>
<comment type="caution">
    <text evidence="8">The sequence shown here is derived from an EMBL/GenBank/DDBJ whole genome shotgun (WGS) entry which is preliminary data.</text>
</comment>
<evidence type="ECO:0000256" key="5">
    <source>
        <dbReference type="SAM" id="MobiDB-lite"/>
    </source>
</evidence>
<dbReference type="GO" id="GO:0016874">
    <property type="term" value="F:ligase activity"/>
    <property type="evidence" value="ECO:0007669"/>
    <property type="project" value="UniProtKB-KW"/>
</dbReference>
<keyword evidence="3 6" id="KW-1133">Transmembrane helix</keyword>
<dbReference type="Pfam" id="PF04932">
    <property type="entry name" value="Wzy_C"/>
    <property type="match status" value="1"/>
</dbReference>
<dbReference type="EMBL" id="JBHUIR010000017">
    <property type="protein sequence ID" value="MFD2259019.1"/>
    <property type="molecule type" value="Genomic_DNA"/>
</dbReference>
<evidence type="ECO:0000259" key="7">
    <source>
        <dbReference type="Pfam" id="PF04932"/>
    </source>
</evidence>
<name>A0ABW5DGG8_9HYPH</name>
<feature type="region of interest" description="Disordered" evidence="5">
    <location>
        <begin position="405"/>
        <end position="431"/>
    </location>
</feature>
<evidence type="ECO:0000256" key="3">
    <source>
        <dbReference type="ARBA" id="ARBA00022989"/>
    </source>
</evidence>
<feature type="transmembrane region" description="Helical" evidence="6">
    <location>
        <begin position="220"/>
        <end position="239"/>
    </location>
</feature>
<dbReference type="InterPro" id="IPR007016">
    <property type="entry name" value="O-antigen_ligase-rel_domated"/>
</dbReference>
<accession>A0ABW5DGG8</accession>
<feature type="transmembrane region" description="Helical" evidence="6">
    <location>
        <begin position="356"/>
        <end position="374"/>
    </location>
</feature>
<feature type="transmembrane region" description="Helical" evidence="6">
    <location>
        <begin position="114"/>
        <end position="133"/>
    </location>
</feature>
<keyword evidence="9" id="KW-1185">Reference proteome</keyword>